<accession>A0A4R1AT20</accession>
<feature type="transmembrane region" description="Helical" evidence="1">
    <location>
        <begin position="26"/>
        <end position="44"/>
    </location>
</feature>
<sequence>MKWLSKRQKIADERIINMQNKIYKEIYMIVMVLCLISVAMKYYLYGIDIKLVTTELVILFASGIYYTVRAASLGIFSDEVELHDRNSKVPMSSKNVYIGLGLGLFIGLFFGIRSAIIYGNGLFNSLVYFVIVFIASLMIYLPFFLVLFAGSFSVAAKASKKASEQDLDE</sequence>
<proteinExistence type="predicted"/>
<dbReference type="Proteomes" id="UP000293846">
    <property type="component" value="Unassembled WGS sequence"/>
</dbReference>
<keyword evidence="1" id="KW-0812">Transmembrane</keyword>
<dbReference type="RefSeq" id="WP_131239114.1">
    <property type="nucleotide sequence ID" value="NZ_SJTH01000069.1"/>
</dbReference>
<feature type="transmembrane region" description="Helical" evidence="1">
    <location>
        <begin position="125"/>
        <end position="150"/>
    </location>
</feature>
<protein>
    <submittedName>
        <fullName evidence="2">Uncharacterized protein</fullName>
    </submittedName>
</protein>
<keyword evidence="1" id="KW-1133">Transmembrane helix</keyword>
<reference evidence="2 3" key="1">
    <citation type="submission" date="2019-03" db="EMBL/GenBank/DDBJ databases">
        <authorList>
            <person name="Jensen L."/>
            <person name="Storgaard J."/>
            <person name="Sulaj E."/>
            <person name="Schramm A."/>
            <person name="Marshall I.P.G."/>
        </authorList>
    </citation>
    <scope>NUCLEOTIDE SEQUENCE [LARGE SCALE GENOMIC DNA]</scope>
    <source>
        <strain evidence="2 3">2017H2G3</strain>
    </source>
</reference>
<gene>
    <name evidence="2" type="ORF">E0Y62_24800</name>
</gene>
<feature type="transmembrane region" description="Helical" evidence="1">
    <location>
        <begin position="96"/>
        <end position="119"/>
    </location>
</feature>
<keyword evidence="1" id="KW-0472">Membrane</keyword>
<dbReference type="OrthoDB" id="2656129at2"/>
<evidence type="ECO:0000313" key="2">
    <source>
        <dbReference type="EMBL" id="TCJ01302.1"/>
    </source>
</evidence>
<dbReference type="EMBL" id="SJTH01000069">
    <property type="protein sequence ID" value="TCJ01302.1"/>
    <property type="molecule type" value="Genomic_DNA"/>
</dbReference>
<name>A0A4R1AT20_9BACI</name>
<evidence type="ECO:0000256" key="1">
    <source>
        <dbReference type="SAM" id="Phobius"/>
    </source>
</evidence>
<dbReference type="InterPro" id="IPR046664">
    <property type="entry name" value="DUF6773"/>
</dbReference>
<organism evidence="2 3">
    <name type="scientific">Cytobacillus praedii</name>
    <dbReference type="NCBI Taxonomy" id="1742358"/>
    <lineage>
        <taxon>Bacteria</taxon>
        <taxon>Bacillati</taxon>
        <taxon>Bacillota</taxon>
        <taxon>Bacilli</taxon>
        <taxon>Bacillales</taxon>
        <taxon>Bacillaceae</taxon>
        <taxon>Cytobacillus</taxon>
    </lineage>
</organism>
<feature type="transmembrane region" description="Helical" evidence="1">
    <location>
        <begin position="56"/>
        <end position="76"/>
    </location>
</feature>
<dbReference type="STRING" id="1742358.GCA_001439605_03659"/>
<keyword evidence="3" id="KW-1185">Reference proteome</keyword>
<comment type="caution">
    <text evidence="2">The sequence shown here is derived from an EMBL/GenBank/DDBJ whole genome shotgun (WGS) entry which is preliminary data.</text>
</comment>
<dbReference type="AlphaFoldDB" id="A0A4R1AT20"/>
<dbReference type="Pfam" id="PF20563">
    <property type="entry name" value="DUF6773"/>
    <property type="match status" value="1"/>
</dbReference>
<evidence type="ECO:0000313" key="3">
    <source>
        <dbReference type="Proteomes" id="UP000293846"/>
    </source>
</evidence>